<dbReference type="GO" id="GO:0031146">
    <property type="term" value="P:SCF-dependent proteasomal ubiquitin-dependent protein catabolic process"/>
    <property type="evidence" value="ECO:0007669"/>
    <property type="project" value="TreeGrafter"/>
</dbReference>
<feature type="compositionally biased region" description="Basic and acidic residues" evidence="2">
    <location>
        <begin position="26"/>
        <end position="38"/>
    </location>
</feature>
<comment type="caution">
    <text evidence="4">The sequence shown here is derived from an EMBL/GenBank/DDBJ whole genome shotgun (WGS) entry which is preliminary data.</text>
</comment>
<organism evidence="4 5">
    <name type="scientific">Rhodotorula toruloides</name>
    <name type="common">Yeast</name>
    <name type="synonym">Rhodosporidium toruloides</name>
    <dbReference type="NCBI Taxonomy" id="5286"/>
    <lineage>
        <taxon>Eukaryota</taxon>
        <taxon>Fungi</taxon>
        <taxon>Dikarya</taxon>
        <taxon>Basidiomycota</taxon>
        <taxon>Pucciniomycotina</taxon>
        <taxon>Microbotryomycetes</taxon>
        <taxon>Sporidiobolales</taxon>
        <taxon>Sporidiobolaceae</taxon>
        <taxon>Rhodotorula</taxon>
    </lineage>
</organism>
<protein>
    <submittedName>
        <fullName evidence="4">F-box domain-containing protein</fullName>
    </submittedName>
</protein>
<evidence type="ECO:0000256" key="2">
    <source>
        <dbReference type="SAM" id="MobiDB-lite"/>
    </source>
</evidence>
<dbReference type="InterPro" id="IPR036047">
    <property type="entry name" value="F-box-like_dom_sf"/>
</dbReference>
<feature type="region of interest" description="Disordered" evidence="2">
    <location>
        <begin position="166"/>
        <end position="229"/>
    </location>
</feature>
<gene>
    <name evidence="4" type="ORF">Rt10032_c03g1622</name>
</gene>
<proteinExistence type="predicted"/>
<dbReference type="EMBL" id="BJWK01000003">
    <property type="protein sequence ID" value="GEM07605.1"/>
    <property type="molecule type" value="Genomic_DNA"/>
</dbReference>
<dbReference type="OrthoDB" id="2117972at2759"/>
<accession>A0A511KCA5</accession>
<dbReference type="GO" id="GO:0005737">
    <property type="term" value="C:cytoplasm"/>
    <property type="evidence" value="ECO:0007669"/>
    <property type="project" value="TreeGrafter"/>
</dbReference>
<evidence type="ECO:0000256" key="1">
    <source>
        <dbReference type="ARBA" id="ARBA00022786"/>
    </source>
</evidence>
<dbReference type="GO" id="GO:0019005">
    <property type="term" value="C:SCF ubiquitin ligase complex"/>
    <property type="evidence" value="ECO:0007669"/>
    <property type="project" value="TreeGrafter"/>
</dbReference>
<evidence type="ECO:0000259" key="3">
    <source>
        <dbReference type="Pfam" id="PF19270"/>
    </source>
</evidence>
<reference evidence="4 5" key="1">
    <citation type="submission" date="2019-07" db="EMBL/GenBank/DDBJ databases">
        <title>Rhodotorula toruloides NBRC10032 genome sequencing.</title>
        <authorList>
            <person name="Shida Y."/>
            <person name="Takaku H."/>
            <person name="Ogasawara W."/>
            <person name="Mori K."/>
        </authorList>
    </citation>
    <scope>NUCLEOTIDE SEQUENCE [LARGE SCALE GENOMIC DNA]</scope>
    <source>
        <strain evidence="4 5">NBRC10032</strain>
    </source>
</reference>
<feature type="domain" description="F-box protein Hrt3/FBXO9 C-terminal" evidence="3">
    <location>
        <begin position="433"/>
        <end position="578"/>
    </location>
</feature>
<evidence type="ECO:0000313" key="4">
    <source>
        <dbReference type="EMBL" id="GEM07605.1"/>
    </source>
</evidence>
<dbReference type="PANTHER" id="PTHR12874">
    <property type="entry name" value="F-BOX ONLY PROTEIN 48-RELATED"/>
    <property type="match status" value="1"/>
</dbReference>
<feature type="region of interest" description="Disordered" evidence="2">
    <location>
        <begin position="242"/>
        <end position="290"/>
    </location>
</feature>
<keyword evidence="1" id="KW-0833">Ubl conjugation pathway</keyword>
<dbReference type="Gene3D" id="1.20.1280.50">
    <property type="match status" value="1"/>
</dbReference>
<feature type="compositionally biased region" description="Basic and acidic residues" evidence="2">
    <location>
        <begin position="199"/>
        <end position="213"/>
    </location>
</feature>
<name>A0A511KCA5_RHOTO</name>
<dbReference type="SUPFAM" id="SSF81383">
    <property type="entry name" value="F-box domain"/>
    <property type="match status" value="1"/>
</dbReference>
<dbReference type="InterPro" id="IPR045464">
    <property type="entry name" value="Hrt3/FBXO9_C"/>
</dbReference>
<sequence length="611" mass="68958">MSSPPQPGSSGLEDELAAFRAQWQAETRRRQALQRDEPAPASSSASRHHRVEAPTQAPPAAVPTSPKRPRRSLGSEDGELVKQVAELQVEEREASPRAKGKAKEVREQPREKERERPKSALELYETAVVSEREGRMHDALVNYRSAFRLDPDVDRAYHLASVAAAQKHAASRGAQPTHASGSNPQEWRFERTVQLGPDYDAKKEHRSKEEAQRESGSADADSTHPSSTGFLLNSLLKSIAENPYERPHPPIHAASPAARDGPASPRSAAESLPATSAQSDKPKPPPMTPEEALASLHFIPADEDQPLPLAHLPREVLLLVLRHVVLSGMNPPRSLPPYPDSDTPPAAPSTRSKRFPRKRTLREELHALELELDLEHIDREWHSDVEALERFARTCRAARVVTLDSGIWRALCLRTYVPPQQISPEEEAMQLIKQHGNDWRRFYIEHPRCRLDGVYISVVTYLRRGETVSVYAPTHLITFYRYLRFYHHGLAISLLTTDPPGQVVRRLNPTLRMSGLSFGRWRLRGDLVEVWGLEDPSVPEERRKYSLRMNCRFKSTARGRMNKLEMLSLATENRRTLELEDVPIRPSKPFFFSKVQSYALEDRVEGSSSVV</sequence>
<dbReference type="AlphaFoldDB" id="A0A511KCA5"/>
<feature type="region of interest" description="Disordered" evidence="2">
    <location>
        <begin position="1"/>
        <end position="120"/>
    </location>
</feature>
<dbReference type="Proteomes" id="UP000321518">
    <property type="component" value="Unassembled WGS sequence"/>
</dbReference>
<dbReference type="Pfam" id="PF19270">
    <property type="entry name" value="FBO_C"/>
    <property type="match status" value="1"/>
</dbReference>
<feature type="region of interest" description="Disordered" evidence="2">
    <location>
        <begin position="330"/>
        <end position="358"/>
    </location>
</feature>
<dbReference type="PANTHER" id="PTHR12874:SF9">
    <property type="entry name" value="F-BOX ONLY PROTEIN 48"/>
    <property type="match status" value="1"/>
</dbReference>
<evidence type="ECO:0000313" key="5">
    <source>
        <dbReference type="Proteomes" id="UP000321518"/>
    </source>
</evidence>
<feature type="compositionally biased region" description="Basic and acidic residues" evidence="2">
    <location>
        <begin position="89"/>
        <end position="119"/>
    </location>
</feature>